<dbReference type="GeneID" id="30179669"/>
<dbReference type="RefSeq" id="XP_019016368.1">
    <property type="nucleotide sequence ID" value="XM_019162982.1"/>
</dbReference>
<evidence type="ECO:0000256" key="7">
    <source>
        <dbReference type="ARBA" id="ARBA00032535"/>
    </source>
</evidence>
<evidence type="ECO:0000313" key="8">
    <source>
        <dbReference type="EMBL" id="ODQ45255.1"/>
    </source>
</evidence>
<proteinExistence type="inferred from homology"/>
<dbReference type="Proteomes" id="UP000094455">
    <property type="component" value="Unassembled WGS sequence"/>
</dbReference>
<dbReference type="PROSITE" id="PS00387">
    <property type="entry name" value="PPASE"/>
    <property type="match status" value="1"/>
</dbReference>
<keyword evidence="5" id="KW-0378">Hydrolase</keyword>
<sequence>MFRAFSRNIHTITSGGKYTLEFKKYLADAKGRPQSFFHDVPLNYDRAEGTVNMVVEIPRYEQGKFEISKELPLNPIVQDTKKGKPRFINNIYPFHGYPCNYGAVPQTWEDPTLAIDVDGKQYYGDNDPLDICEIGSNVDQAATVGTLKRVKILGCLAMIDDGEMDWKLLAIDTADKLAPHLHDVPDVEEKMPLLLENLTRWFKNYKLPMNKPENEFAFQGRWLGRARALDVIDECHHRWQALVAGSHTGKKFPLIANETLPETPGFQTVQQLETVKTVFENNGSDHVPLEAREIFYYRQ</sequence>
<evidence type="ECO:0000256" key="5">
    <source>
        <dbReference type="ARBA" id="ARBA00022801"/>
    </source>
</evidence>
<dbReference type="GO" id="GO:0006796">
    <property type="term" value="P:phosphate-containing compound metabolic process"/>
    <property type="evidence" value="ECO:0007669"/>
    <property type="project" value="InterPro"/>
</dbReference>
<dbReference type="CDD" id="cd00412">
    <property type="entry name" value="pyrophosphatase"/>
    <property type="match status" value="1"/>
</dbReference>
<evidence type="ECO:0000256" key="1">
    <source>
        <dbReference type="ARBA" id="ARBA00001946"/>
    </source>
</evidence>
<dbReference type="AlphaFoldDB" id="A0A1E3NGH7"/>
<dbReference type="Gene3D" id="3.90.80.10">
    <property type="entry name" value="Inorganic pyrophosphatase"/>
    <property type="match status" value="1"/>
</dbReference>
<gene>
    <name evidence="8" type="ORF">PICMEDRAFT_36069</name>
</gene>
<comment type="cofactor">
    <cofactor evidence="1">
        <name>Mg(2+)</name>
        <dbReference type="ChEBI" id="CHEBI:18420"/>
    </cofactor>
</comment>
<dbReference type="GO" id="GO:0000287">
    <property type="term" value="F:magnesium ion binding"/>
    <property type="evidence" value="ECO:0007669"/>
    <property type="project" value="InterPro"/>
</dbReference>
<keyword evidence="6" id="KW-0460">Magnesium</keyword>
<reference evidence="8 9" key="1">
    <citation type="journal article" date="2016" name="Proc. Natl. Acad. Sci. U.S.A.">
        <title>Comparative genomics of biotechnologically important yeasts.</title>
        <authorList>
            <person name="Riley R."/>
            <person name="Haridas S."/>
            <person name="Wolfe K.H."/>
            <person name="Lopes M.R."/>
            <person name="Hittinger C.T."/>
            <person name="Goeker M."/>
            <person name="Salamov A.A."/>
            <person name="Wisecaver J.H."/>
            <person name="Long T.M."/>
            <person name="Calvey C.H."/>
            <person name="Aerts A.L."/>
            <person name="Barry K.W."/>
            <person name="Choi C."/>
            <person name="Clum A."/>
            <person name="Coughlan A.Y."/>
            <person name="Deshpande S."/>
            <person name="Douglass A.P."/>
            <person name="Hanson S.J."/>
            <person name="Klenk H.-P."/>
            <person name="LaButti K.M."/>
            <person name="Lapidus A."/>
            <person name="Lindquist E.A."/>
            <person name="Lipzen A.M."/>
            <person name="Meier-Kolthoff J.P."/>
            <person name="Ohm R.A."/>
            <person name="Otillar R.P."/>
            <person name="Pangilinan J.L."/>
            <person name="Peng Y."/>
            <person name="Rokas A."/>
            <person name="Rosa C.A."/>
            <person name="Scheuner C."/>
            <person name="Sibirny A.A."/>
            <person name="Slot J.C."/>
            <person name="Stielow J.B."/>
            <person name="Sun H."/>
            <person name="Kurtzman C.P."/>
            <person name="Blackwell M."/>
            <person name="Grigoriev I.V."/>
            <person name="Jeffries T.W."/>
        </authorList>
    </citation>
    <scope>NUCLEOTIDE SEQUENCE [LARGE SCALE GENOMIC DNA]</scope>
    <source>
        <strain evidence="8 9">NRRL Y-2026</strain>
    </source>
</reference>
<evidence type="ECO:0000256" key="4">
    <source>
        <dbReference type="ARBA" id="ARBA00022723"/>
    </source>
</evidence>
<dbReference type="OrthoDB" id="1608002at2759"/>
<accession>A0A1E3NGH7</accession>
<comment type="similarity">
    <text evidence="2">Belongs to the PPase family.</text>
</comment>
<organism evidence="8 9">
    <name type="scientific">Pichia membranifaciens NRRL Y-2026</name>
    <dbReference type="NCBI Taxonomy" id="763406"/>
    <lineage>
        <taxon>Eukaryota</taxon>
        <taxon>Fungi</taxon>
        <taxon>Dikarya</taxon>
        <taxon>Ascomycota</taxon>
        <taxon>Saccharomycotina</taxon>
        <taxon>Pichiomycetes</taxon>
        <taxon>Pichiales</taxon>
        <taxon>Pichiaceae</taxon>
        <taxon>Pichia</taxon>
    </lineage>
</organism>
<evidence type="ECO:0000256" key="2">
    <source>
        <dbReference type="ARBA" id="ARBA00006220"/>
    </source>
</evidence>
<keyword evidence="4" id="KW-0479">Metal-binding</keyword>
<evidence type="ECO:0000256" key="3">
    <source>
        <dbReference type="ARBA" id="ARBA00012146"/>
    </source>
</evidence>
<dbReference type="EC" id="3.6.1.1" evidence="3"/>
<dbReference type="Pfam" id="PF00719">
    <property type="entry name" value="Pyrophosphatase"/>
    <property type="match status" value="1"/>
</dbReference>
<dbReference type="GO" id="GO:0009060">
    <property type="term" value="P:aerobic respiration"/>
    <property type="evidence" value="ECO:0007669"/>
    <property type="project" value="EnsemblFungi"/>
</dbReference>
<keyword evidence="9" id="KW-1185">Reference proteome</keyword>
<name>A0A1E3NGH7_9ASCO</name>
<dbReference type="EMBL" id="KV454005">
    <property type="protein sequence ID" value="ODQ45255.1"/>
    <property type="molecule type" value="Genomic_DNA"/>
</dbReference>
<dbReference type="InterPro" id="IPR036649">
    <property type="entry name" value="Pyrophosphatase_sf"/>
</dbReference>
<dbReference type="PANTHER" id="PTHR10286">
    <property type="entry name" value="INORGANIC PYROPHOSPHATASE"/>
    <property type="match status" value="1"/>
</dbReference>
<dbReference type="InterPro" id="IPR008162">
    <property type="entry name" value="Pyrophosphatase"/>
</dbReference>
<evidence type="ECO:0000313" key="9">
    <source>
        <dbReference type="Proteomes" id="UP000094455"/>
    </source>
</evidence>
<protein>
    <recommendedName>
        <fullName evidence="3">inorganic diphosphatase</fullName>
        <ecNumber evidence="3">3.6.1.1</ecNumber>
    </recommendedName>
    <alternativeName>
        <fullName evidence="7">Pyrophosphate phospho-hydrolase</fullName>
    </alternativeName>
</protein>
<dbReference type="GO" id="GO:0005739">
    <property type="term" value="C:mitochondrion"/>
    <property type="evidence" value="ECO:0007669"/>
    <property type="project" value="EnsemblFungi"/>
</dbReference>
<dbReference type="GO" id="GO:0004427">
    <property type="term" value="F:inorganic diphosphate phosphatase activity"/>
    <property type="evidence" value="ECO:0007669"/>
    <property type="project" value="UniProtKB-EC"/>
</dbReference>
<evidence type="ECO:0000256" key="6">
    <source>
        <dbReference type="ARBA" id="ARBA00022842"/>
    </source>
</evidence>
<dbReference type="STRING" id="763406.A0A1E3NGH7"/>
<dbReference type="SUPFAM" id="SSF50324">
    <property type="entry name" value="Inorganic pyrophosphatase"/>
    <property type="match status" value="1"/>
</dbReference>